<sequence>MRRLRERKMKRQGKREKPKARKRASARKDCFGVRKNNNSKMAPMDPQKRTRHQRVTVARSCREDSCVQGSIAIGLVIKGIFDDFKDLYIA</sequence>
<gene>
    <name evidence="2" type="ORF">EVAR_96556_1</name>
</gene>
<feature type="region of interest" description="Disordered" evidence="1">
    <location>
        <begin position="1"/>
        <end position="27"/>
    </location>
</feature>
<comment type="caution">
    <text evidence="2">The sequence shown here is derived from an EMBL/GenBank/DDBJ whole genome shotgun (WGS) entry which is preliminary data.</text>
</comment>
<keyword evidence="3" id="KW-1185">Reference proteome</keyword>
<reference evidence="2 3" key="1">
    <citation type="journal article" date="2019" name="Commun. Biol.">
        <title>The bagworm genome reveals a unique fibroin gene that provides high tensile strength.</title>
        <authorList>
            <person name="Kono N."/>
            <person name="Nakamura H."/>
            <person name="Ohtoshi R."/>
            <person name="Tomita M."/>
            <person name="Numata K."/>
            <person name="Arakawa K."/>
        </authorList>
    </citation>
    <scope>NUCLEOTIDE SEQUENCE [LARGE SCALE GENOMIC DNA]</scope>
</reference>
<evidence type="ECO:0000313" key="3">
    <source>
        <dbReference type="Proteomes" id="UP000299102"/>
    </source>
</evidence>
<protein>
    <submittedName>
        <fullName evidence="2">Uncharacterized protein</fullName>
    </submittedName>
</protein>
<organism evidence="2 3">
    <name type="scientific">Eumeta variegata</name>
    <name type="common">Bagworm moth</name>
    <name type="synonym">Eumeta japonica</name>
    <dbReference type="NCBI Taxonomy" id="151549"/>
    <lineage>
        <taxon>Eukaryota</taxon>
        <taxon>Metazoa</taxon>
        <taxon>Ecdysozoa</taxon>
        <taxon>Arthropoda</taxon>
        <taxon>Hexapoda</taxon>
        <taxon>Insecta</taxon>
        <taxon>Pterygota</taxon>
        <taxon>Neoptera</taxon>
        <taxon>Endopterygota</taxon>
        <taxon>Lepidoptera</taxon>
        <taxon>Glossata</taxon>
        <taxon>Ditrysia</taxon>
        <taxon>Tineoidea</taxon>
        <taxon>Psychidae</taxon>
        <taxon>Oiketicinae</taxon>
        <taxon>Eumeta</taxon>
    </lineage>
</organism>
<accession>A0A4C1WCY4</accession>
<proteinExistence type="predicted"/>
<dbReference type="AlphaFoldDB" id="A0A4C1WCY4"/>
<feature type="compositionally biased region" description="Basic residues" evidence="1">
    <location>
        <begin position="1"/>
        <end position="25"/>
    </location>
</feature>
<name>A0A4C1WCY4_EUMVA</name>
<evidence type="ECO:0000256" key="1">
    <source>
        <dbReference type="SAM" id="MobiDB-lite"/>
    </source>
</evidence>
<dbReference type="EMBL" id="BGZK01000540">
    <property type="protein sequence ID" value="GBP49248.1"/>
    <property type="molecule type" value="Genomic_DNA"/>
</dbReference>
<dbReference type="Proteomes" id="UP000299102">
    <property type="component" value="Unassembled WGS sequence"/>
</dbReference>
<evidence type="ECO:0000313" key="2">
    <source>
        <dbReference type="EMBL" id="GBP49248.1"/>
    </source>
</evidence>